<sequence>MAIDWGTIKSLLIFFGPLLLPKAISYYRSIRAAPHLHNLKVAPLSPSLVRAIAILSAVVLIFLLRILPIFSPENIFTVTQSRLQIPTEVLFNRLSSLRPLHTLTPFDLALKNKFASLESRLLYLQFGPDVLGNCPFCNSDDPTSYLYYAIPSIMTPHVFNLVVITLVTSNLFSGSKAAAWRTPATISAVVLTVLDLYFTSSFNHQVNSARLRLPDLDLFFWTSRLLRFISLAVLDLVLAGVIYLTGTNRAFVTPPSPVERIETVMRGLGNIKGKLNAAGVVKNTVTRDEGLRGRSNAYWGHEVRLTREMMEEEEVVRGMNDALENRLDIKALERDAEEYTKGVLGGLMAFNAGPVSAIPSPAAATPATPTMEHQKED</sequence>
<feature type="transmembrane region" description="Helical" evidence="1">
    <location>
        <begin position="145"/>
        <end position="167"/>
    </location>
</feature>
<keyword evidence="3" id="KW-1185">Reference proteome</keyword>
<feature type="transmembrane region" description="Helical" evidence="1">
    <location>
        <begin position="6"/>
        <end position="27"/>
    </location>
</feature>
<feature type="transmembrane region" description="Helical" evidence="1">
    <location>
        <begin position="179"/>
        <end position="198"/>
    </location>
</feature>
<gene>
    <name evidence="2" type="ORF">QBC36DRAFT_374491</name>
</gene>
<feature type="transmembrane region" description="Helical" evidence="1">
    <location>
        <begin position="48"/>
        <end position="67"/>
    </location>
</feature>
<proteinExistence type="predicted"/>
<keyword evidence="1" id="KW-1133">Transmembrane helix</keyword>
<keyword evidence="1" id="KW-0472">Membrane</keyword>
<accession>A0AAN6WH21</accession>
<feature type="transmembrane region" description="Helical" evidence="1">
    <location>
        <begin position="218"/>
        <end position="244"/>
    </location>
</feature>
<dbReference type="AlphaFoldDB" id="A0AAN6WH21"/>
<dbReference type="PANTHER" id="PTHR39470:SF1">
    <property type="entry name" value="CHORISMATE SYNTHASE PROTEIN"/>
    <property type="match status" value="1"/>
</dbReference>
<reference evidence="2" key="2">
    <citation type="submission" date="2023-05" db="EMBL/GenBank/DDBJ databases">
        <authorList>
            <consortium name="Lawrence Berkeley National Laboratory"/>
            <person name="Steindorff A."/>
            <person name="Hensen N."/>
            <person name="Bonometti L."/>
            <person name="Westerberg I."/>
            <person name="Brannstrom I.O."/>
            <person name="Guillou S."/>
            <person name="Cros-Aarteil S."/>
            <person name="Calhoun S."/>
            <person name="Haridas S."/>
            <person name="Kuo A."/>
            <person name="Mondo S."/>
            <person name="Pangilinan J."/>
            <person name="Riley R."/>
            <person name="Labutti K."/>
            <person name="Andreopoulos B."/>
            <person name="Lipzen A."/>
            <person name="Chen C."/>
            <person name="Yanf M."/>
            <person name="Daum C."/>
            <person name="Ng V."/>
            <person name="Clum A."/>
            <person name="Ohm R."/>
            <person name="Martin F."/>
            <person name="Silar P."/>
            <person name="Natvig D."/>
            <person name="Lalanne C."/>
            <person name="Gautier V."/>
            <person name="Ament-Velasquez S.L."/>
            <person name="Kruys A."/>
            <person name="Hutchinson M.I."/>
            <person name="Powell A.J."/>
            <person name="Barry K."/>
            <person name="Miller A.N."/>
            <person name="Grigoriev I.V."/>
            <person name="Debuchy R."/>
            <person name="Gladieux P."/>
            <person name="Thoren M.H."/>
            <person name="Johannesson H."/>
        </authorList>
    </citation>
    <scope>NUCLEOTIDE SEQUENCE</scope>
    <source>
        <strain evidence="2">CBS 892.96</strain>
    </source>
</reference>
<dbReference type="Proteomes" id="UP001302321">
    <property type="component" value="Unassembled WGS sequence"/>
</dbReference>
<organism evidence="2 3">
    <name type="scientific">Triangularia setosa</name>
    <dbReference type="NCBI Taxonomy" id="2587417"/>
    <lineage>
        <taxon>Eukaryota</taxon>
        <taxon>Fungi</taxon>
        <taxon>Dikarya</taxon>
        <taxon>Ascomycota</taxon>
        <taxon>Pezizomycotina</taxon>
        <taxon>Sordariomycetes</taxon>
        <taxon>Sordariomycetidae</taxon>
        <taxon>Sordariales</taxon>
        <taxon>Podosporaceae</taxon>
        <taxon>Triangularia</taxon>
    </lineage>
</organism>
<evidence type="ECO:0000313" key="2">
    <source>
        <dbReference type="EMBL" id="KAK4181111.1"/>
    </source>
</evidence>
<dbReference type="EMBL" id="MU866090">
    <property type="protein sequence ID" value="KAK4181111.1"/>
    <property type="molecule type" value="Genomic_DNA"/>
</dbReference>
<evidence type="ECO:0000256" key="1">
    <source>
        <dbReference type="SAM" id="Phobius"/>
    </source>
</evidence>
<comment type="caution">
    <text evidence="2">The sequence shown here is derived from an EMBL/GenBank/DDBJ whole genome shotgun (WGS) entry which is preliminary data.</text>
</comment>
<protein>
    <recommendedName>
        <fullName evidence="4">Chorismate synthase protein</fullName>
    </recommendedName>
</protein>
<evidence type="ECO:0008006" key="4">
    <source>
        <dbReference type="Google" id="ProtNLM"/>
    </source>
</evidence>
<keyword evidence="1" id="KW-0812">Transmembrane</keyword>
<evidence type="ECO:0000313" key="3">
    <source>
        <dbReference type="Proteomes" id="UP001302321"/>
    </source>
</evidence>
<name>A0AAN6WH21_9PEZI</name>
<reference evidence="2" key="1">
    <citation type="journal article" date="2023" name="Mol. Phylogenet. Evol.">
        <title>Genome-scale phylogeny and comparative genomics of the fungal order Sordariales.</title>
        <authorList>
            <person name="Hensen N."/>
            <person name="Bonometti L."/>
            <person name="Westerberg I."/>
            <person name="Brannstrom I.O."/>
            <person name="Guillou S."/>
            <person name="Cros-Aarteil S."/>
            <person name="Calhoun S."/>
            <person name="Haridas S."/>
            <person name="Kuo A."/>
            <person name="Mondo S."/>
            <person name="Pangilinan J."/>
            <person name="Riley R."/>
            <person name="LaButti K."/>
            <person name="Andreopoulos B."/>
            <person name="Lipzen A."/>
            <person name="Chen C."/>
            <person name="Yan M."/>
            <person name="Daum C."/>
            <person name="Ng V."/>
            <person name="Clum A."/>
            <person name="Steindorff A."/>
            <person name="Ohm R.A."/>
            <person name="Martin F."/>
            <person name="Silar P."/>
            <person name="Natvig D.O."/>
            <person name="Lalanne C."/>
            <person name="Gautier V."/>
            <person name="Ament-Velasquez S.L."/>
            <person name="Kruys A."/>
            <person name="Hutchinson M.I."/>
            <person name="Powell A.J."/>
            <person name="Barry K."/>
            <person name="Miller A.N."/>
            <person name="Grigoriev I.V."/>
            <person name="Debuchy R."/>
            <person name="Gladieux P."/>
            <person name="Hiltunen Thoren M."/>
            <person name="Johannesson H."/>
        </authorList>
    </citation>
    <scope>NUCLEOTIDE SEQUENCE</scope>
    <source>
        <strain evidence="2">CBS 892.96</strain>
    </source>
</reference>
<dbReference type="PANTHER" id="PTHR39470">
    <property type="entry name" value="CHROMOSOME 10, WHOLE GENOME SHOTGUN SEQUENCE"/>
    <property type="match status" value="1"/>
</dbReference>